<organism evidence="7 8">
    <name type="scientific">Thermococcus celer Vu 13 = JCM 8558</name>
    <dbReference type="NCBI Taxonomy" id="1293037"/>
    <lineage>
        <taxon>Archaea</taxon>
        <taxon>Methanobacteriati</taxon>
        <taxon>Methanobacteriota</taxon>
        <taxon>Thermococci</taxon>
        <taxon>Thermococcales</taxon>
        <taxon>Thermococcaceae</taxon>
        <taxon>Thermococcus</taxon>
    </lineage>
</organism>
<sequence length="486" mass="53529">MRWVDVKEGLKGFLEEFKREKTGIAGVILLIILVLVALTAPYTTIPDLPEKWRNSQYWEDNPKNVPPTWYNMFTSNKLVPQEVYLLDDLKITHPSDTVTIVEADYTLPKKYVLGPQGIIIKGLNVTLNEPFQAPTMDVYLLRPDGKRVPILTNKQLSSGTTISIGRDSKISANVYIWLVNVTEGKKITMFEVPLETILINDMVAPMFAKVEPGMNVSEIIENPQTLPGNYRLVLQINNPAPKDNQVTYDNIKVTFLGRSYGNMGTDYLGRDLWAGIIWGSRVSLTIGILVSVLSTIIGLVYGVTSAYLGGNADEVMMRINEIFASIPSLPILILIGATAGHITLWFIVLLLVIFGWMGIARISRSMALQIKEQTYIEAAKALGAGNGRIIFKHILPQLLPYAFAVIALSVPGAVIAEASLSFLGIGDPTAVTWGQILNAAQAQSATTKGYWWWVLPPGLGIAVVGLTFVLIGTALDKILNPRLRRL</sequence>
<evidence type="ECO:0000256" key="5">
    <source>
        <dbReference type="RuleBase" id="RU363032"/>
    </source>
</evidence>
<dbReference type="KEGG" id="tce:A3L02_07980"/>
<dbReference type="PROSITE" id="PS50928">
    <property type="entry name" value="ABC_TM1"/>
    <property type="match status" value="1"/>
</dbReference>
<dbReference type="GeneID" id="33324691"/>
<dbReference type="InterPro" id="IPR000515">
    <property type="entry name" value="MetI-like"/>
</dbReference>
<keyword evidence="4 5" id="KW-0472">Membrane</keyword>
<dbReference type="RefSeq" id="WP_088863426.1">
    <property type="nucleotide sequence ID" value="NZ_CP014854.1"/>
</dbReference>
<keyword evidence="3 5" id="KW-1133">Transmembrane helix</keyword>
<dbReference type="Gene3D" id="1.10.3720.10">
    <property type="entry name" value="MetI-like"/>
    <property type="match status" value="1"/>
</dbReference>
<protein>
    <submittedName>
        <fullName evidence="7">Peptide transporter</fullName>
    </submittedName>
</protein>
<dbReference type="Pfam" id="PF00528">
    <property type="entry name" value="BPD_transp_1"/>
    <property type="match status" value="1"/>
</dbReference>
<evidence type="ECO:0000256" key="3">
    <source>
        <dbReference type="ARBA" id="ARBA00022989"/>
    </source>
</evidence>
<feature type="transmembrane region" description="Helical" evidence="5">
    <location>
        <begin position="398"/>
        <end position="416"/>
    </location>
</feature>
<dbReference type="SUPFAM" id="SSF161098">
    <property type="entry name" value="MetI-like"/>
    <property type="match status" value="1"/>
</dbReference>
<dbReference type="InterPro" id="IPR035906">
    <property type="entry name" value="MetI-like_sf"/>
</dbReference>
<dbReference type="EMBL" id="CP014854">
    <property type="protein sequence ID" value="ASI99501.1"/>
    <property type="molecule type" value="Genomic_DNA"/>
</dbReference>
<dbReference type="GO" id="GO:0055085">
    <property type="term" value="P:transmembrane transport"/>
    <property type="evidence" value="ECO:0007669"/>
    <property type="project" value="InterPro"/>
</dbReference>
<accession>A0A218P3J1</accession>
<dbReference type="PANTHER" id="PTHR43839:SF1">
    <property type="entry name" value="OPPC IN A BINDING PROTEIN-DEPENDENT TRANSPORT SYSTEM"/>
    <property type="match status" value="1"/>
</dbReference>
<keyword evidence="2 5" id="KW-0812">Transmembrane</keyword>
<dbReference type="Proteomes" id="UP000197156">
    <property type="component" value="Chromosome"/>
</dbReference>
<dbReference type="AlphaFoldDB" id="A0A218P3J1"/>
<keyword evidence="5" id="KW-0813">Transport</keyword>
<proteinExistence type="inferred from homology"/>
<feature type="domain" description="ABC transmembrane type-1" evidence="6">
    <location>
        <begin position="280"/>
        <end position="472"/>
    </location>
</feature>
<feature type="transmembrane region" description="Helical" evidence="5">
    <location>
        <begin position="23"/>
        <end position="45"/>
    </location>
</feature>
<comment type="similarity">
    <text evidence="5">Belongs to the binding-protein-dependent transport system permease family.</text>
</comment>
<dbReference type="CDD" id="cd06261">
    <property type="entry name" value="TM_PBP2"/>
    <property type="match status" value="1"/>
</dbReference>
<keyword evidence="8" id="KW-1185">Reference proteome</keyword>
<gene>
    <name evidence="7" type="ORF">A3L02_07980</name>
</gene>
<name>A0A218P3J1_THECE</name>
<feature type="transmembrane region" description="Helical" evidence="5">
    <location>
        <begin position="329"/>
        <end position="356"/>
    </location>
</feature>
<feature type="transmembrane region" description="Helical" evidence="5">
    <location>
        <begin position="286"/>
        <end position="309"/>
    </location>
</feature>
<dbReference type="OrthoDB" id="312811at2157"/>
<dbReference type="GO" id="GO:0005886">
    <property type="term" value="C:plasma membrane"/>
    <property type="evidence" value="ECO:0007669"/>
    <property type="project" value="UniProtKB-SubCell"/>
</dbReference>
<comment type="subcellular location">
    <subcellularLocation>
        <location evidence="5">Cell membrane</location>
        <topology evidence="5">Multi-pass membrane protein</topology>
    </subcellularLocation>
    <subcellularLocation>
        <location evidence="1">Membrane</location>
        <topology evidence="1">Multi-pass membrane protein</topology>
    </subcellularLocation>
</comment>
<evidence type="ECO:0000256" key="4">
    <source>
        <dbReference type="ARBA" id="ARBA00023136"/>
    </source>
</evidence>
<evidence type="ECO:0000256" key="1">
    <source>
        <dbReference type="ARBA" id="ARBA00004141"/>
    </source>
</evidence>
<feature type="transmembrane region" description="Helical" evidence="5">
    <location>
        <begin position="450"/>
        <end position="475"/>
    </location>
</feature>
<evidence type="ECO:0000313" key="8">
    <source>
        <dbReference type="Proteomes" id="UP000197156"/>
    </source>
</evidence>
<reference evidence="7 8" key="1">
    <citation type="submission" date="2016-03" db="EMBL/GenBank/DDBJ databases">
        <title>Complete genome sequence of Thermococcus celer.</title>
        <authorList>
            <person name="Oger P.M."/>
        </authorList>
    </citation>
    <scope>NUCLEOTIDE SEQUENCE [LARGE SCALE GENOMIC DNA]</scope>
    <source>
        <strain evidence="7 8">Vu 13</strain>
    </source>
</reference>
<evidence type="ECO:0000313" key="7">
    <source>
        <dbReference type="EMBL" id="ASI99501.1"/>
    </source>
</evidence>
<dbReference type="PANTHER" id="PTHR43839">
    <property type="entry name" value="OPPC IN A BINDING PROTEIN-DEPENDENT TRANSPORT SYSTEM"/>
    <property type="match status" value="1"/>
</dbReference>
<evidence type="ECO:0000256" key="2">
    <source>
        <dbReference type="ARBA" id="ARBA00022692"/>
    </source>
</evidence>
<evidence type="ECO:0000259" key="6">
    <source>
        <dbReference type="PROSITE" id="PS50928"/>
    </source>
</evidence>